<dbReference type="EMBL" id="JABBWE010000041">
    <property type="protein sequence ID" value="KAG1791774.1"/>
    <property type="molecule type" value="Genomic_DNA"/>
</dbReference>
<evidence type="ECO:0000259" key="1">
    <source>
        <dbReference type="Pfam" id="PF17667"/>
    </source>
</evidence>
<proteinExistence type="predicted"/>
<dbReference type="AlphaFoldDB" id="A0A9P7AMH9"/>
<evidence type="ECO:0000313" key="3">
    <source>
        <dbReference type="Proteomes" id="UP000719766"/>
    </source>
</evidence>
<dbReference type="Pfam" id="PF17667">
    <property type="entry name" value="Pkinase_fungal"/>
    <property type="match status" value="1"/>
</dbReference>
<keyword evidence="3" id="KW-1185">Reference proteome</keyword>
<dbReference type="InterPro" id="IPR040976">
    <property type="entry name" value="Pkinase_fungal"/>
</dbReference>
<dbReference type="Proteomes" id="UP000719766">
    <property type="component" value="Unassembled WGS sequence"/>
</dbReference>
<feature type="non-terminal residue" evidence="2">
    <location>
        <position position="80"/>
    </location>
</feature>
<organism evidence="2 3">
    <name type="scientific">Suillus plorans</name>
    <dbReference type="NCBI Taxonomy" id="116603"/>
    <lineage>
        <taxon>Eukaryota</taxon>
        <taxon>Fungi</taxon>
        <taxon>Dikarya</taxon>
        <taxon>Basidiomycota</taxon>
        <taxon>Agaricomycotina</taxon>
        <taxon>Agaricomycetes</taxon>
        <taxon>Agaricomycetidae</taxon>
        <taxon>Boletales</taxon>
        <taxon>Suillineae</taxon>
        <taxon>Suillaceae</taxon>
        <taxon>Suillus</taxon>
    </lineage>
</organism>
<dbReference type="RefSeq" id="XP_041158539.1">
    <property type="nucleotide sequence ID" value="XM_041296771.1"/>
</dbReference>
<sequence length="80" mass="9276">HTHVRLVMEPCAHPLTEFRMLREFVKALRDIVIIQCTAVSECNVLHRNCSLYNAMIVDELDDSRGLLIDWEFTVFISENG</sequence>
<protein>
    <recommendedName>
        <fullName evidence="1">Fungal-type protein kinase domain-containing protein</fullName>
    </recommendedName>
</protein>
<dbReference type="GeneID" id="64590535"/>
<reference evidence="2" key="1">
    <citation type="journal article" date="2020" name="New Phytol.">
        <title>Comparative genomics reveals dynamic genome evolution in host specialist ectomycorrhizal fungi.</title>
        <authorList>
            <person name="Lofgren L.A."/>
            <person name="Nguyen N.H."/>
            <person name="Vilgalys R."/>
            <person name="Ruytinx J."/>
            <person name="Liao H.L."/>
            <person name="Branco S."/>
            <person name="Kuo A."/>
            <person name="LaButti K."/>
            <person name="Lipzen A."/>
            <person name="Andreopoulos W."/>
            <person name="Pangilinan J."/>
            <person name="Riley R."/>
            <person name="Hundley H."/>
            <person name="Na H."/>
            <person name="Barry K."/>
            <person name="Grigoriev I.V."/>
            <person name="Stajich J.E."/>
            <person name="Kennedy P.G."/>
        </authorList>
    </citation>
    <scope>NUCLEOTIDE SEQUENCE</scope>
    <source>
        <strain evidence="2">S12</strain>
    </source>
</reference>
<dbReference type="OrthoDB" id="5569250at2759"/>
<name>A0A9P7AMH9_9AGAM</name>
<accession>A0A9P7AMH9</accession>
<gene>
    <name evidence="2" type="ORF">HD556DRAFT_1219834</name>
</gene>
<feature type="non-terminal residue" evidence="2">
    <location>
        <position position="1"/>
    </location>
</feature>
<comment type="caution">
    <text evidence="2">The sequence shown here is derived from an EMBL/GenBank/DDBJ whole genome shotgun (WGS) entry which is preliminary data.</text>
</comment>
<evidence type="ECO:0000313" key="2">
    <source>
        <dbReference type="EMBL" id="KAG1791774.1"/>
    </source>
</evidence>
<feature type="domain" description="Fungal-type protein kinase" evidence="1">
    <location>
        <begin position="2"/>
        <end position="78"/>
    </location>
</feature>